<feature type="transmembrane region" description="Helical" evidence="2">
    <location>
        <begin position="473"/>
        <end position="490"/>
    </location>
</feature>
<feature type="compositionally biased region" description="Polar residues" evidence="1">
    <location>
        <begin position="189"/>
        <end position="198"/>
    </location>
</feature>
<organism evidence="4 5">
    <name type="scientific">Nocardia vermiculata</name>
    <dbReference type="NCBI Taxonomy" id="257274"/>
    <lineage>
        <taxon>Bacteria</taxon>
        <taxon>Bacillati</taxon>
        <taxon>Actinomycetota</taxon>
        <taxon>Actinomycetes</taxon>
        <taxon>Mycobacteriales</taxon>
        <taxon>Nocardiaceae</taxon>
        <taxon>Nocardia</taxon>
    </lineage>
</organism>
<dbReference type="RefSeq" id="WP_067869515.1">
    <property type="nucleotide sequence ID" value="NZ_JAAXOP010000001.1"/>
</dbReference>
<dbReference type="PANTHER" id="PTHR34473:SF2">
    <property type="entry name" value="UPF0699 TRANSMEMBRANE PROTEIN YDBT"/>
    <property type="match status" value="1"/>
</dbReference>
<feature type="compositionally biased region" description="Low complexity" evidence="1">
    <location>
        <begin position="167"/>
        <end position="177"/>
    </location>
</feature>
<accession>A0A846XT28</accession>
<evidence type="ECO:0000313" key="5">
    <source>
        <dbReference type="Proteomes" id="UP000565711"/>
    </source>
</evidence>
<keyword evidence="2" id="KW-0472">Membrane</keyword>
<evidence type="ECO:0000256" key="1">
    <source>
        <dbReference type="SAM" id="MobiDB-lite"/>
    </source>
</evidence>
<dbReference type="Proteomes" id="UP000565711">
    <property type="component" value="Unassembled WGS sequence"/>
</dbReference>
<feature type="transmembrane region" description="Helical" evidence="2">
    <location>
        <begin position="288"/>
        <end position="315"/>
    </location>
</feature>
<proteinExistence type="predicted"/>
<feature type="transmembrane region" description="Helical" evidence="2">
    <location>
        <begin position="50"/>
        <end position="67"/>
    </location>
</feature>
<keyword evidence="2" id="KW-1133">Transmembrane helix</keyword>
<feature type="transmembrane region" description="Helical" evidence="2">
    <location>
        <begin position="28"/>
        <end position="44"/>
    </location>
</feature>
<name>A0A846XT28_9NOCA</name>
<evidence type="ECO:0000313" key="4">
    <source>
        <dbReference type="EMBL" id="NKY49030.1"/>
    </source>
</evidence>
<reference evidence="4 5" key="1">
    <citation type="submission" date="2020-04" db="EMBL/GenBank/DDBJ databases">
        <title>MicrobeNet Type strains.</title>
        <authorList>
            <person name="Nicholson A.C."/>
        </authorList>
    </citation>
    <scope>NUCLEOTIDE SEQUENCE [LARGE SCALE GENOMIC DNA]</scope>
    <source>
        <strain evidence="4 5">JCM 12354</strain>
    </source>
</reference>
<comment type="caution">
    <text evidence="4">The sequence shown here is derived from an EMBL/GenBank/DDBJ whole genome shotgun (WGS) entry which is preliminary data.</text>
</comment>
<dbReference type="InterPro" id="IPR005182">
    <property type="entry name" value="YdbS-like_PH"/>
</dbReference>
<dbReference type="EMBL" id="JAAXOP010000001">
    <property type="protein sequence ID" value="NKY49030.1"/>
    <property type="molecule type" value="Genomic_DNA"/>
</dbReference>
<evidence type="ECO:0000256" key="2">
    <source>
        <dbReference type="SAM" id="Phobius"/>
    </source>
</evidence>
<dbReference type="PANTHER" id="PTHR34473">
    <property type="entry name" value="UPF0699 TRANSMEMBRANE PROTEIN YDBS"/>
    <property type="match status" value="1"/>
</dbReference>
<feature type="domain" description="YdbS-like PH" evidence="3">
    <location>
        <begin position="512"/>
        <end position="577"/>
    </location>
</feature>
<feature type="region of interest" description="Disordered" evidence="1">
    <location>
        <begin position="155"/>
        <end position="208"/>
    </location>
</feature>
<feature type="domain" description="YdbS-like PH" evidence="3">
    <location>
        <begin position="66"/>
        <end position="146"/>
    </location>
</feature>
<dbReference type="Pfam" id="PF03703">
    <property type="entry name" value="bPH_2"/>
    <property type="match status" value="3"/>
</dbReference>
<dbReference type="AlphaFoldDB" id="A0A846XT28"/>
<feature type="domain" description="YdbS-like PH" evidence="3">
    <location>
        <begin position="318"/>
        <end position="386"/>
    </location>
</feature>
<feature type="transmembrane region" description="Helical" evidence="2">
    <location>
        <begin position="450"/>
        <end position="467"/>
    </location>
</feature>
<evidence type="ECO:0000259" key="3">
    <source>
        <dbReference type="Pfam" id="PF03703"/>
    </source>
</evidence>
<sequence length="599" mass="64317">MSADTGTAEDGWRRLDKRMLLIHPVRELVKYIPVLLGVVIVGSQSDNPAWSLAAVAVIVVFALARWFTTTYRIGPDTVELRRGVLGRRTLTVPRSRIRSVDVRADVMHRLLGLVVLVIGTGQQADHDERFHLDGVDARQVPQLRALLLRHPEQARPAGHGEAGHDTPAAAVPDSPASPLRPRTEPRADTTGNTATASARSDEPAGATAVFRPHSRREALTRALAQDGAGAPDEGIEIGHWRPGWVRYAPLSLTGLAIVGPAIGLAAKLGVADALVRSSTVHDVGKHSAVFIALAVTISVVVLLVVSAIAACLHYLTTYFRFRVLDDGRALHIRGGLLTTRQTTLDLSRLRGATVQEPLLLRLAGGAELQAIMTGDGARQKLLPQAPRAAVERTLAHLLSHRTDRDLEPGRPPAARSVPEDCAEIAADADPASVPLMSHGPRARLRRYTRAAAPVLVVVAAVIAVSLAGQQVPAWIWAMVVLFALASAAVAHDRYRGLGHAVIASDGHRPVWLITRHGSLDRDRDCLEAPGVIGWTLRRTYFQRRAGVATVIAASAAGKKKYAIVDVPIDRAYEVIEQVTPGQLGTRTHDHSPPGNLATM</sequence>
<keyword evidence="2" id="KW-0812">Transmembrane</keyword>
<gene>
    <name evidence="4" type="ORF">HGA08_02245</name>
</gene>
<feature type="transmembrane region" description="Helical" evidence="2">
    <location>
        <begin position="247"/>
        <end position="268"/>
    </location>
</feature>
<protein>
    <submittedName>
        <fullName evidence="4">PH domain-containing protein</fullName>
    </submittedName>
</protein>
<keyword evidence="5" id="KW-1185">Reference proteome</keyword>